<dbReference type="Proteomes" id="UP000038802">
    <property type="component" value="Unassembled WGS sequence"/>
</dbReference>
<dbReference type="Gene3D" id="3.40.50.720">
    <property type="entry name" value="NAD(P)-binding Rossmann-like Domain"/>
    <property type="match status" value="1"/>
</dbReference>
<proteinExistence type="predicted"/>
<evidence type="ECO:0000256" key="2">
    <source>
        <dbReference type="SAM" id="MobiDB-lite"/>
    </source>
</evidence>
<dbReference type="EC" id="4.2.1.47" evidence="6"/>
<dbReference type="InterPro" id="IPR006368">
    <property type="entry name" value="GDP_Man_deHydtase"/>
</dbReference>
<dbReference type="EMBL" id="CNFT01000499">
    <property type="protein sequence ID" value="CKR80446.1"/>
    <property type="molecule type" value="Genomic_DNA"/>
</dbReference>
<dbReference type="Pfam" id="PF16363">
    <property type="entry name" value="GDP_Man_Dehyd"/>
    <property type="match status" value="1"/>
</dbReference>
<evidence type="ECO:0000313" key="8">
    <source>
        <dbReference type="Proteomes" id="UP000046947"/>
    </source>
</evidence>
<organism evidence="6 7">
    <name type="scientific">Mycobacterium tuberculosis</name>
    <dbReference type="NCBI Taxonomy" id="1773"/>
    <lineage>
        <taxon>Bacteria</taxon>
        <taxon>Bacillati</taxon>
        <taxon>Actinomycetota</taxon>
        <taxon>Actinomycetes</taxon>
        <taxon>Mycobacteriales</taxon>
        <taxon>Mycobacteriaceae</taxon>
        <taxon>Mycobacterium</taxon>
        <taxon>Mycobacterium tuberculosis complex</taxon>
    </lineage>
</organism>
<feature type="region of interest" description="Disordered" evidence="2">
    <location>
        <begin position="70"/>
        <end position="95"/>
    </location>
</feature>
<dbReference type="STRING" id="115862.BBG46_08060"/>
<gene>
    <name evidence="6" type="primary">gmd</name>
    <name evidence="5" type="synonym">gmd_1</name>
    <name evidence="4" type="synonym">gmd_2</name>
    <name evidence="4" type="ORF">ERS007688_02986</name>
    <name evidence="6" type="ORF">ERS007703_04717</name>
    <name evidence="5" type="ORF">ERS027659_02214</name>
</gene>
<evidence type="ECO:0000313" key="4">
    <source>
        <dbReference type="EMBL" id="CFE61730.1"/>
    </source>
</evidence>
<dbReference type="PANTHER" id="PTHR43715">
    <property type="entry name" value="GDP-MANNOSE 4,6-DEHYDRATASE"/>
    <property type="match status" value="1"/>
</dbReference>
<feature type="domain" description="NAD(P)-binding" evidence="3">
    <location>
        <begin position="135"/>
        <end position="173"/>
    </location>
</feature>
<dbReference type="PANTHER" id="PTHR43715:SF1">
    <property type="entry name" value="GDP-MANNOSE 4,6 DEHYDRATASE"/>
    <property type="match status" value="1"/>
</dbReference>
<dbReference type="InterPro" id="IPR016040">
    <property type="entry name" value="NAD(P)-bd_dom"/>
</dbReference>
<dbReference type="AlphaFoldDB" id="A0A0T9FLP9"/>
<dbReference type="EMBL" id="CFOH01000578">
    <property type="protein sequence ID" value="CFE61730.1"/>
    <property type="molecule type" value="Genomic_DNA"/>
</dbReference>
<evidence type="ECO:0000313" key="7">
    <source>
        <dbReference type="Proteomes" id="UP000038802"/>
    </source>
</evidence>
<evidence type="ECO:0000313" key="9">
    <source>
        <dbReference type="Proteomes" id="UP000050164"/>
    </source>
</evidence>
<accession>A0A0T9FLP9</accession>
<reference evidence="6" key="1">
    <citation type="submission" date="2015-03" db="EMBL/GenBank/DDBJ databases">
        <authorList>
            <person name="Murphy D."/>
        </authorList>
    </citation>
    <scope>NUCLEOTIDE SEQUENCE [LARGE SCALE GENOMIC DNA]</scope>
    <source>
        <strain evidence="6">K00500041</strain>
    </source>
</reference>
<keyword evidence="1 6" id="KW-0456">Lyase</keyword>
<dbReference type="Proteomes" id="UP000050164">
    <property type="component" value="Unassembled WGS sequence"/>
</dbReference>
<reference evidence="7 8" key="2">
    <citation type="submission" date="2015-03" db="EMBL/GenBank/DDBJ databases">
        <authorList>
            <consortium name="Pathogen Informatics"/>
        </authorList>
    </citation>
    <scope>NUCLEOTIDE SEQUENCE [LARGE SCALE GENOMIC DNA]</scope>
    <source>
        <strain evidence="5 9">Bir 185</strain>
        <strain evidence="4 8">H09601792</strain>
        <strain evidence="7">K00500041</strain>
    </source>
</reference>
<evidence type="ECO:0000313" key="6">
    <source>
        <dbReference type="EMBL" id="COX07129.1"/>
    </source>
</evidence>
<evidence type="ECO:0000313" key="5">
    <source>
        <dbReference type="EMBL" id="CKR80446.1"/>
    </source>
</evidence>
<evidence type="ECO:0000256" key="1">
    <source>
        <dbReference type="ARBA" id="ARBA00023239"/>
    </source>
</evidence>
<dbReference type="EMBL" id="CSAE01000906">
    <property type="protein sequence ID" value="COX07129.1"/>
    <property type="molecule type" value="Genomic_DNA"/>
</dbReference>
<dbReference type="GO" id="GO:0008446">
    <property type="term" value="F:GDP-mannose 4,6-dehydratase activity"/>
    <property type="evidence" value="ECO:0007669"/>
    <property type="project" value="UniProtKB-EC"/>
</dbReference>
<dbReference type="GO" id="GO:0042351">
    <property type="term" value="P:'de novo' GDP-L-fucose biosynthetic process"/>
    <property type="evidence" value="ECO:0007669"/>
    <property type="project" value="TreeGrafter"/>
</dbReference>
<protein>
    <submittedName>
        <fullName evidence="6">GDP-D-mannose dehydratase</fullName>
        <ecNumber evidence="6">4.2.1.47</ecNumber>
    </submittedName>
</protein>
<evidence type="ECO:0000259" key="3">
    <source>
        <dbReference type="Pfam" id="PF16363"/>
    </source>
</evidence>
<dbReference type="Proteomes" id="UP000046947">
    <property type="component" value="Unassembled WGS sequence"/>
</dbReference>
<sequence length="221" mass="24633">MRVRSDWEPIAQSRSRLAVTAPRNTSGGRFIWILLGSARNGSRAPWLPTRSPGSLDRIFLVATDNRTSLPKGRWAPTSRMNPQPRPDVMPWRRATGRSGNPVKRALITGITGPDGSYLAKLPLKGYVAAGSPAEVYFCWATRNYRELYGLLAVNSIWFNHESPRHGETFMTRNPAPYRGRQRGADRCADADAPAHPDRYQYWGVPASVRGVIDRAMGVCVE</sequence>
<name>A0A0T9FLP9_MYCTX</name>